<dbReference type="OrthoDB" id="9814992at2"/>
<organism evidence="1 2">
    <name type="scientific">Paenibacillus spiritus</name>
    <dbReference type="NCBI Taxonomy" id="2496557"/>
    <lineage>
        <taxon>Bacteria</taxon>
        <taxon>Bacillati</taxon>
        <taxon>Bacillota</taxon>
        <taxon>Bacilli</taxon>
        <taxon>Bacillales</taxon>
        <taxon>Paenibacillaceae</taxon>
        <taxon>Paenibacillus</taxon>
    </lineage>
</organism>
<protein>
    <submittedName>
        <fullName evidence="1">Phage tail protein</fullName>
    </submittedName>
</protein>
<dbReference type="Proteomes" id="UP000367750">
    <property type="component" value="Unassembled WGS sequence"/>
</dbReference>
<dbReference type="Pfam" id="PF04985">
    <property type="entry name" value="Phage_tube"/>
    <property type="match status" value="1"/>
</dbReference>
<name>A0A5J5G8F8_9BACL</name>
<keyword evidence="2" id="KW-1185">Reference proteome</keyword>
<proteinExistence type="predicted"/>
<accession>A0A5J5G8F8</accession>
<dbReference type="InterPro" id="IPR006498">
    <property type="entry name" value="Tail_tube"/>
</dbReference>
<comment type="caution">
    <text evidence="1">The sequence shown here is derived from an EMBL/GenBank/DDBJ whole genome shotgun (WGS) entry which is preliminary data.</text>
</comment>
<dbReference type="AlphaFoldDB" id="A0A5J5G8F8"/>
<dbReference type="EMBL" id="VYKK01000015">
    <property type="protein sequence ID" value="KAA9003987.1"/>
    <property type="molecule type" value="Genomic_DNA"/>
</dbReference>
<evidence type="ECO:0000313" key="2">
    <source>
        <dbReference type="Proteomes" id="UP000367750"/>
    </source>
</evidence>
<sequence>MPIKSERVIDYSVYLEGDTYLGTAKATLPEISYLADTIKGGGIAGEINAPSMGHTGAMTLTLNWRTVEPQAVQLLAPKIHQIDLRAAIQAFDPATGEYLDRALRITVRARPVSLSLGNLEPAAAMDSNNTFSVSYIKIVKDNDLEPLLEIDKYNYVHKVNGVDHLAHVRNTLGIK</sequence>
<gene>
    <name evidence="1" type="ORF">F4V43_11275</name>
</gene>
<evidence type="ECO:0000313" key="1">
    <source>
        <dbReference type="EMBL" id="KAA9003987.1"/>
    </source>
</evidence>
<dbReference type="RefSeq" id="WP_150458342.1">
    <property type="nucleotide sequence ID" value="NZ_VYKK01000015.1"/>
</dbReference>
<reference evidence="1 2" key="1">
    <citation type="submission" date="2019-09" db="EMBL/GenBank/DDBJ databases">
        <title>Bacillus ochoae sp. nov., Paenibacillus whitsoniae sp. nov., Paenibacillus spiritus sp. nov. Isolated from the Mars Exploration Rover during spacecraft assembly.</title>
        <authorList>
            <person name="Seuylemezian A."/>
            <person name="Vaishampayan P."/>
        </authorList>
    </citation>
    <scope>NUCLEOTIDE SEQUENCE [LARGE SCALE GENOMIC DNA]</scope>
    <source>
        <strain evidence="1 2">MER_111</strain>
    </source>
</reference>